<evidence type="ECO:0000259" key="13">
    <source>
        <dbReference type="Pfam" id="PF17407"/>
    </source>
</evidence>
<keyword evidence="5" id="KW-0539">Nucleus</keyword>
<dbReference type="Gene3D" id="1.10.1410.10">
    <property type="match status" value="2"/>
</dbReference>
<evidence type="ECO:0000256" key="7">
    <source>
        <dbReference type="SAM" id="MobiDB-lite"/>
    </source>
</evidence>
<evidence type="ECO:0000259" key="12">
    <source>
        <dbReference type="Pfam" id="PF17405"/>
    </source>
</evidence>
<dbReference type="InterPro" id="IPR035082">
    <property type="entry name" value="Nrap_D1"/>
</dbReference>
<feature type="domain" description="Nrap protein" evidence="12">
    <location>
        <begin position="750"/>
        <end position="963"/>
    </location>
</feature>
<dbReference type="Pfam" id="PF17404">
    <property type="entry name" value="Nrap_D3"/>
    <property type="match status" value="1"/>
</dbReference>
<feature type="domain" description="Nrap protein" evidence="11">
    <location>
        <begin position="664"/>
        <end position="731"/>
    </location>
</feature>
<proteinExistence type="inferred from homology"/>
<evidence type="ECO:0000256" key="2">
    <source>
        <dbReference type="ARBA" id="ARBA00006674"/>
    </source>
</evidence>
<dbReference type="Pfam" id="PF17407">
    <property type="entry name" value="Nrap_D6"/>
    <property type="match status" value="1"/>
</dbReference>
<dbReference type="Pfam" id="PF17403">
    <property type="entry name" value="Nrap_D2"/>
    <property type="match status" value="2"/>
</dbReference>
<comment type="caution">
    <text evidence="14">The sequence shown here is derived from an EMBL/GenBank/DDBJ whole genome shotgun (WGS) entry which is preliminary data.</text>
</comment>
<keyword evidence="15" id="KW-1185">Reference proteome</keyword>
<dbReference type="Pfam" id="PF03813">
    <property type="entry name" value="Nrap"/>
    <property type="match status" value="1"/>
</dbReference>
<evidence type="ECO:0000256" key="6">
    <source>
        <dbReference type="ARBA" id="ARBA00035000"/>
    </source>
</evidence>
<reference evidence="14 15" key="1">
    <citation type="submission" date="2022-12" db="EMBL/GenBank/DDBJ databases">
        <title>Chromosome-level genome of Tegillarca granosa.</title>
        <authorList>
            <person name="Kim J."/>
        </authorList>
    </citation>
    <scope>NUCLEOTIDE SEQUENCE [LARGE SCALE GENOMIC DNA]</scope>
    <source>
        <strain evidence="14">Teg-2019</strain>
        <tissue evidence="14">Adductor muscle</tissue>
    </source>
</reference>
<feature type="region of interest" description="Disordered" evidence="7">
    <location>
        <begin position="1"/>
        <end position="79"/>
    </location>
</feature>
<protein>
    <recommendedName>
        <fullName evidence="3">Nucleolar protein 6</fullName>
    </recommendedName>
</protein>
<feature type="transmembrane region" description="Helical" evidence="8">
    <location>
        <begin position="421"/>
        <end position="441"/>
    </location>
</feature>
<dbReference type="PANTHER" id="PTHR17972">
    <property type="entry name" value="NUCLEOLAR RNA-ASSOCIATED PROTEIN"/>
    <property type="match status" value="1"/>
</dbReference>
<evidence type="ECO:0000313" key="15">
    <source>
        <dbReference type="Proteomes" id="UP001217089"/>
    </source>
</evidence>
<feature type="compositionally biased region" description="Acidic residues" evidence="7">
    <location>
        <begin position="18"/>
        <end position="48"/>
    </location>
</feature>
<evidence type="ECO:0000259" key="9">
    <source>
        <dbReference type="Pfam" id="PF03813"/>
    </source>
</evidence>
<evidence type="ECO:0000256" key="8">
    <source>
        <dbReference type="SAM" id="Phobius"/>
    </source>
</evidence>
<evidence type="ECO:0000256" key="4">
    <source>
        <dbReference type="ARBA" id="ARBA00022884"/>
    </source>
</evidence>
<keyword evidence="4" id="KW-0694">RNA-binding</keyword>
<organism evidence="14 15">
    <name type="scientific">Tegillarca granosa</name>
    <name type="common">Malaysian cockle</name>
    <name type="synonym">Anadara granosa</name>
    <dbReference type="NCBI Taxonomy" id="220873"/>
    <lineage>
        <taxon>Eukaryota</taxon>
        <taxon>Metazoa</taxon>
        <taxon>Spiralia</taxon>
        <taxon>Lophotrochozoa</taxon>
        <taxon>Mollusca</taxon>
        <taxon>Bivalvia</taxon>
        <taxon>Autobranchia</taxon>
        <taxon>Pteriomorphia</taxon>
        <taxon>Arcoida</taxon>
        <taxon>Arcoidea</taxon>
        <taxon>Arcidae</taxon>
        <taxon>Tegillarca</taxon>
    </lineage>
</organism>
<feature type="domain" description="Nrap protein" evidence="9">
    <location>
        <begin position="228"/>
        <end position="368"/>
    </location>
</feature>
<evidence type="ECO:0000256" key="1">
    <source>
        <dbReference type="ARBA" id="ARBA00004604"/>
    </source>
</evidence>
<evidence type="ECO:0000256" key="3">
    <source>
        <dbReference type="ARBA" id="ARBA00016437"/>
    </source>
</evidence>
<evidence type="ECO:0000313" key="14">
    <source>
        <dbReference type="EMBL" id="KAJ8304131.1"/>
    </source>
</evidence>
<feature type="compositionally biased region" description="Basic and acidic residues" evidence="7">
    <location>
        <begin position="49"/>
        <end position="60"/>
    </location>
</feature>
<keyword evidence="8" id="KW-1133">Transmembrane helix</keyword>
<keyword evidence="8" id="KW-0472">Membrane</keyword>
<comment type="subcellular location">
    <subcellularLocation>
        <location evidence="1">Nucleus</location>
        <location evidence="1">Nucleolus</location>
    </subcellularLocation>
</comment>
<evidence type="ECO:0000259" key="11">
    <source>
        <dbReference type="Pfam" id="PF17404"/>
    </source>
</evidence>
<feature type="domain" description="Nrap protein" evidence="13">
    <location>
        <begin position="1124"/>
        <end position="1269"/>
    </location>
</feature>
<dbReference type="InterPro" id="IPR035368">
    <property type="entry name" value="Nrap_D3"/>
</dbReference>
<dbReference type="Pfam" id="PF17405">
    <property type="entry name" value="Nrap_D4"/>
    <property type="match status" value="1"/>
</dbReference>
<comment type="similarity">
    <text evidence="2">Belongs to the NRAP family.</text>
</comment>
<gene>
    <name evidence="14" type="ORF">KUTeg_017714</name>
</gene>
<dbReference type="InterPro" id="IPR035371">
    <property type="entry name" value="Nrap_D6"/>
</dbReference>
<dbReference type="InterPro" id="IPR035369">
    <property type="entry name" value="Nrap_D4"/>
</dbReference>
<evidence type="ECO:0000259" key="10">
    <source>
        <dbReference type="Pfam" id="PF17403"/>
    </source>
</evidence>
<dbReference type="Gene3D" id="3.30.70.3030">
    <property type="match status" value="1"/>
</dbReference>
<dbReference type="Proteomes" id="UP001217089">
    <property type="component" value="Unassembled WGS sequence"/>
</dbReference>
<name>A0ABQ9EFQ6_TEGGR</name>
<comment type="function">
    <text evidence="6">Part of the small subunit (SSU) processome, first precursor of the small eukaryotic ribosomal subunit. During the assembly of the SSU processome in the nucleolus, many ribosome biogenesis factors, an RNA chaperone and ribosomal proteins associate with the nascent pre-rRNA and work in concert to generate RNA folding, modifications, rearrangements and cleavage as well as targeted degradation of pre-ribosomal RNA by the RNA exosome.</text>
</comment>
<evidence type="ECO:0000256" key="5">
    <source>
        <dbReference type="ARBA" id="ARBA00023242"/>
    </source>
</evidence>
<keyword evidence="8" id="KW-0812">Transmembrane</keyword>
<feature type="transmembrane region" description="Helical" evidence="8">
    <location>
        <begin position="462"/>
        <end position="480"/>
    </location>
</feature>
<dbReference type="PANTHER" id="PTHR17972:SF0">
    <property type="entry name" value="NUCLEOLAR PROTEIN 6"/>
    <property type="match status" value="1"/>
</dbReference>
<dbReference type="InterPro" id="IPR005554">
    <property type="entry name" value="NOL6/Upt22"/>
</dbReference>
<feature type="domain" description="Nrap protein" evidence="10">
    <location>
        <begin position="375"/>
        <end position="469"/>
    </location>
</feature>
<accession>A0ABQ9EFQ6</accession>
<dbReference type="EMBL" id="JARBDR010000903">
    <property type="protein sequence ID" value="KAJ8304131.1"/>
    <property type="molecule type" value="Genomic_DNA"/>
</dbReference>
<feature type="domain" description="Nrap protein" evidence="10">
    <location>
        <begin position="497"/>
        <end position="590"/>
    </location>
</feature>
<dbReference type="InterPro" id="IPR035367">
    <property type="entry name" value="Nrap_D2"/>
</dbReference>
<sequence>MSDQNNGPLSRLEKISENDENSDEEADTPDSEINSNDDSDDIADSDTNESDKASDDKLDVIDEGFPPCDTHIIGRNGTEDIEPAAKKAKIKDLYKPPTNDELNDLKETENLFRSNLFKMQITELLNEVKLKDKRRNHIETCIKSLKEKLMAIPEGKEHELKDQQWLPKSIKVPIIQSQKEVKGKFHFLPPKEVKVIGSFLTDTCVKPHINVDLAVIMPKNCSSFLVITVNLEICKGCLQNKDHMNHRYLRKRALYLSVIAKNLKKMREVQDLKFTYHHGNNLKPLLEIAFKGEDNKVTSFLIHVIPEVGSFKLNRFHVNKNNVRKQWFYGLANQTEDSEEEQPATPLYNTSILTDLTMEQNAQFLYKELQGSLGMKEGISLLKVWLCQRELINSLNNAYEVPFLAAETLLSYLFDGQLPRFLGHGGFSAFIMSMYVLYLLSRKRINILMSSYQIFRNTMINLCMYHFLNYNIIDSFHLLMKKKKPMHQNYFYLDISAKEDWSMNGISLCRNHSDIHLPDLSEVHEIFEVVFMDVTGYVNLCSNMTKSLFYRVGSIQNGKESHCTVQDEARLAVSILENQNVDGFTAMFMTPVTFVRKFDCFIHIKNLENLQFSVNKLKLENDVLDRGGNYVQASIPNVLSLLQKALDKRITQLQLKLEPAQKYYTSILDKGPPADSVEAKEFRSFWGDKSELRRFKDGSICEAVMWMDNVPICKKRHVYSKIMRHILNRHAGILPKSVTYISRQLDCVLRLPVQIKNSAISYGTGEEQHQSIIQSYDNLCKLLRNLSDLPLTINSIQGSSPVFRYSEVFPGLPSTFHCPVTKDDHRCIPSPTSPCPPWTPVMKVICVLEGSGKWPDEKEPFRRLKAAFHIKLGEILYSKHSLPVSINSAYVDVKKGFTVVLIPYLQDNYVFRIELAYLREIALLKMIKTADGMLKMRDTEESLKLEKEIVALPKLTSTLHGLAKRWISSHMLCDYITDEAVELMMAHVYLHPQPYNTPHSVLVGFLLRSPLVGFLRFLYLLSHHDWKLSPLMINLNNEFTTQNKFFSYFLILSLEEDFTAIPSKFTKERSTLPLMFISTPYDKYSSHWTKKSPSSLILQRLVILARESLNVLEKQLQIFRPPIEDYDVIINLRIKQLPRQHQTIDMTENVHIPVYGVDIDEDLQKKFPVYEYDPVYSYITELRVSRIHPSAAAYDDNGLFFHDKYGGNMIAVLWKPAAFQAQDFKASHINARMPKESSEANKTIVKFVPNVEAIIEDFRILGGGLVAEVKIKISLKIKMKIVQYAQNKNTTQIYWSVVIVSTWILAGTATAGVFGGCSHGGPVRYIESDDKNIYKSSNESDDPPTSPISSICVIFDVVGLMSFIVNGKLSGTVDVDVDDNWMILTSPIKIVINFDAIPITCMHVTKFNTKNKKYVYIPTFMDISLLLFYIDSLKNVPFNILSLQKLPKHNK</sequence>